<dbReference type="AlphaFoldDB" id="A0A1M6Q247"/>
<dbReference type="Pfam" id="PF00535">
    <property type="entry name" value="Glycos_transf_2"/>
    <property type="match status" value="1"/>
</dbReference>
<protein>
    <submittedName>
        <fullName evidence="2">Glycosyltransferase involved in cell wall bisynthesis</fullName>
    </submittedName>
</protein>
<name>A0A1M6Q247_9CLOT</name>
<dbReference type="GO" id="GO:0016758">
    <property type="term" value="F:hexosyltransferase activity"/>
    <property type="evidence" value="ECO:0007669"/>
    <property type="project" value="UniProtKB-ARBA"/>
</dbReference>
<accession>A0A1M6Q247</accession>
<dbReference type="InterPro" id="IPR001173">
    <property type="entry name" value="Glyco_trans_2-like"/>
</dbReference>
<sequence>MDKKISVFTPTYNRAYILPQCYSALCKQTCKDFIWLIVDDGSTDDTKNLIDEWINEDKISIRYIYQKNAGKQRAVNKGILNCTTPYFAFLDSDDYYENFTVEKFLSVLEKIKDNPKVAGVLARRGTPDRKIMGNPNLPQKQFIENVDTLIKKYNFSGDTCRAYKADILKQHLYPEIEDKFILESVMLSSIDEKYDLYIINEVFSICEYLTDGYTTNSQRLYKNNPYGYALGINQLTIAKRGLIRNLKAIIVYTTWCWKYKINKSFKNCKNKKLYVCALPLSICCYTLKMPRWIYN</sequence>
<keyword evidence="3" id="KW-1185">Reference proteome</keyword>
<dbReference type="Proteomes" id="UP000183952">
    <property type="component" value="Unassembled WGS sequence"/>
</dbReference>
<evidence type="ECO:0000313" key="3">
    <source>
        <dbReference type="Proteomes" id="UP000183952"/>
    </source>
</evidence>
<evidence type="ECO:0000259" key="1">
    <source>
        <dbReference type="Pfam" id="PF00535"/>
    </source>
</evidence>
<dbReference type="Gene3D" id="3.90.550.10">
    <property type="entry name" value="Spore Coat Polysaccharide Biosynthesis Protein SpsA, Chain A"/>
    <property type="match status" value="1"/>
</dbReference>
<dbReference type="RefSeq" id="WP_072903828.1">
    <property type="nucleotide sequence ID" value="NZ_FRAD01000015.1"/>
</dbReference>
<reference evidence="2 3" key="1">
    <citation type="submission" date="2016-11" db="EMBL/GenBank/DDBJ databases">
        <authorList>
            <person name="Jaros S."/>
            <person name="Januszkiewicz K."/>
            <person name="Wedrychowicz H."/>
        </authorList>
    </citation>
    <scope>NUCLEOTIDE SEQUENCE [LARGE SCALE GENOMIC DNA]</scope>
    <source>
        <strain evidence="2 3">DSM 3090</strain>
    </source>
</reference>
<dbReference type="CDD" id="cd00761">
    <property type="entry name" value="Glyco_tranf_GTA_type"/>
    <property type="match status" value="1"/>
</dbReference>
<dbReference type="SUPFAM" id="SSF53448">
    <property type="entry name" value="Nucleotide-diphospho-sugar transferases"/>
    <property type="match status" value="1"/>
</dbReference>
<dbReference type="EMBL" id="FRAD01000015">
    <property type="protein sequence ID" value="SHK14263.1"/>
    <property type="molecule type" value="Genomic_DNA"/>
</dbReference>
<gene>
    <name evidence="2" type="ORF">SAMN02745248_01868</name>
</gene>
<organism evidence="2 3">
    <name type="scientific">Hathewaya proteolytica DSM 3090</name>
    <dbReference type="NCBI Taxonomy" id="1121331"/>
    <lineage>
        <taxon>Bacteria</taxon>
        <taxon>Bacillati</taxon>
        <taxon>Bacillota</taxon>
        <taxon>Clostridia</taxon>
        <taxon>Eubacteriales</taxon>
        <taxon>Clostridiaceae</taxon>
        <taxon>Hathewaya</taxon>
    </lineage>
</organism>
<dbReference type="InterPro" id="IPR029044">
    <property type="entry name" value="Nucleotide-diphossugar_trans"/>
</dbReference>
<feature type="domain" description="Glycosyltransferase 2-like" evidence="1">
    <location>
        <begin position="6"/>
        <end position="171"/>
    </location>
</feature>
<dbReference type="STRING" id="1121331.SAMN02745248_01868"/>
<dbReference type="OrthoDB" id="9810303at2"/>
<dbReference type="PANTHER" id="PTHR22916">
    <property type="entry name" value="GLYCOSYLTRANSFERASE"/>
    <property type="match status" value="1"/>
</dbReference>
<proteinExistence type="predicted"/>
<evidence type="ECO:0000313" key="2">
    <source>
        <dbReference type="EMBL" id="SHK14263.1"/>
    </source>
</evidence>
<keyword evidence="2" id="KW-0808">Transferase</keyword>
<dbReference type="PANTHER" id="PTHR22916:SF3">
    <property type="entry name" value="UDP-GLCNAC:BETAGAL BETA-1,3-N-ACETYLGLUCOSAMINYLTRANSFERASE-LIKE PROTEIN 1"/>
    <property type="match status" value="1"/>
</dbReference>